<gene>
    <name evidence="1" type="ORF">GN958_ATG04211</name>
</gene>
<reference evidence="1" key="1">
    <citation type="submission" date="2020-03" db="EMBL/GenBank/DDBJ databases">
        <title>Hybrid Assembly of Korean Phytophthora infestans isolates.</title>
        <authorList>
            <person name="Prokchorchik M."/>
            <person name="Lee Y."/>
            <person name="Seo J."/>
            <person name="Cho J.-H."/>
            <person name="Park Y.-E."/>
            <person name="Jang D.-C."/>
            <person name="Im J.-S."/>
            <person name="Choi J.-G."/>
            <person name="Park H.-J."/>
            <person name="Lee G.-B."/>
            <person name="Lee Y.-G."/>
            <person name="Hong S.-Y."/>
            <person name="Cho K."/>
            <person name="Sohn K.H."/>
        </authorList>
    </citation>
    <scope>NUCLEOTIDE SEQUENCE</scope>
    <source>
        <strain evidence="1">KR_2_A2</strain>
    </source>
</reference>
<evidence type="ECO:0000313" key="2">
    <source>
        <dbReference type="Proteomes" id="UP000704712"/>
    </source>
</evidence>
<evidence type="ECO:0000313" key="1">
    <source>
        <dbReference type="EMBL" id="KAF4146614.1"/>
    </source>
</evidence>
<proteinExistence type="predicted"/>
<accession>A0A8S9V5E4</accession>
<organism evidence="1 2">
    <name type="scientific">Phytophthora infestans</name>
    <name type="common">Potato late blight agent</name>
    <name type="synonym">Botrytis infestans</name>
    <dbReference type="NCBI Taxonomy" id="4787"/>
    <lineage>
        <taxon>Eukaryota</taxon>
        <taxon>Sar</taxon>
        <taxon>Stramenopiles</taxon>
        <taxon>Oomycota</taxon>
        <taxon>Peronosporomycetes</taxon>
        <taxon>Peronosporales</taxon>
        <taxon>Peronosporaceae</taxon>
        <taxon>Phytophthora</taxon>
    </lineage>
</organism>
<dbReference type="AlphaFoldDB" id="A0A8S9V5E4"/>
<dbReference type="EMBL" id="JAACNO010000586">
    <property type="protein sequence ID" value="KAF4146614.1"/>
    <property type="molecule type" value="Genomic_DNA"/>
</dbReference>
<dbReference type="Proteomes" id="UP000704712">
    <property type="component" value="Unassembled WGS sequence"/>
</dbReference>
<protein>
    <submittedName>
        <fullName evidence="1">Uncharacterized protein</fullName>
    </submittedName>
</protein>
<sequence>METPAAHGRKTVVGRSTCNNILQFTWMHLRAAAAGSKGRPELHAGYTRYRGRIIPTISLTKKTRKFHLIARTRTLPHAWSTT</sequence>
<comment type="caution">
    <text evidence="1">The sequence shown here is derived from an EMBL/GenBank/DDBJ whole genome shotgun (WGS) entry which is preliminary data.</text>
</comment>
<name>A0A8S9V5E4_PHYIN</name>